<keyword evidence="2" id="KW-1185">Reference proteome</keyword>
<evidence type="ECO:0000313" key="2">
    <source>
        <dbReference type="Proteomes" id="UP000546213"/>
    </source>
</evidence>
<sequence length="428" mass="48267">MSQHSASDKHQLLAKINDGSFLLGDLSIDRCPKLETGEVSREVLKQVYTRMAEEVFKTFHVDKAEAIICFRKCVKKLVRGRPLQATSLAEYKGWKKVKKHLKTALELQSQAGHPTCIPAPHLVSVIVMLTIRRVRIDTDRFADENQPFARLFGHCRMSQWLPIAIKFYEKIHNEPFILKTVQSINEPMLTQVNQDGNLVWVIYTSRPSPPRLRSLPALIVERIKGFSTPTDLDVMMGGNDAASINANSPGEDEPISVILTTARSEALQSGAEVLGKLGQPGVDQASLRLGLDMWLSEPHIRVMPRHVKNDLFYWCSDYLPHWIDMIRSCLNEDRETWVIETEVPANSNLNIPEGGGSDFLPLYGQLANKAFLLKSSNPAEARRLMDRVGNGIRLFAAKAYQKDLQAGWQRGDLDEFERFCFELANTTG</sequence>
<comment type="caution">
    <text evidence="1">The sequence shown here is derived from an EMBL/GenBank/DDBJ whole genome shotgun (WGS) entry which is preliminary data.</text>
</comment>
<accession>A0A8H5P3Y8</accession>
<reference evidence="1 2" key="1">
    <citation type="submission" date="2020-05" db="EMBL/GenBank/DDBJ databases">
        <title>Identification and distribution of gene clusters putatively required for synthesis of sphingolipid metabolism inhibitors in phylogenetically diverse species of the filamentous fungus Fusarium.</title>
        <authorList>
            <person name="Kim H.-S."/>
            <person name="Busman M."/>
            <person name="Brown D.W."/>
            <person name="Divon H."/>
            <person name="Uhlig S."/>
            <person name="Proctor R.H."/>
        </authorList>
    </citation>
    <scope>NUCLEOTIDE SEQUENCE [LARGE SCALE GENOMIC DNA]</scope>
    <source>
        <strain evidence="1 2">NRRL 36939</strain>
    </source>
</reference>
<organism evidence="1 2">
    <name type="scientific">Fusarium pseudocircinatum</name>
    <dbReference type="NCBI Taxonomy" id="56676"/>
    <lineage>
        <taxon>Eukaryota</taxon>
        <taxon>Fungi</taxon>
        <taxon>Dikarya</taxon>
        <taxon>Ascomycota</taxon>
        <taxon>Pezizomycotina</taxon>
        <taxon>Sordariomycetes</taxon>
        <taxon>Hypocreomycetidae</taxon>
        <taxon>Hypocreales</taxon>
        <taxon>Nectriaceae</taxon>
        <taxon>Fusarium</taxon>
        <taxon>Fusarium fujikuroi species complex</taxon>
    </lineage>
</organism>
<name>A0A8H5P3Y8_9HYPO</name>
<evidence type="ECO:0000313" key="1">
    <source>
        <dbReference type="EMBL" id="KAF5589357.1"/>
    </source>
</evidence>
<proteinExistence type="predicted"/>
<dbReference type="AlphaFoldDB" id="A0A8H5P3Y8"/>
<protein>
    <submittedName>
        <fullName evidence="1">Uncharacterized protein</fullName>
    </submittedName>
</protein>
<dbReference type="Proteomes" id="UP000546213">
    <property type="component" value="Unassembled WGS sequence"/>
</dbReference>
<dbReference type="EMBL" id="JAAOAS010000155">
    <property type="protein sequence ID" value="KAF5589357.1"/>
    <property type="molecule type" value="Genomic_DNA"/>
</dbReference>
<gene>
    <name evidence="1" type="ORF">FPCIR_6803</name>
</gene>
<dbReference type="OrthoDB" id="5094083at2759"/>